<dbReference type="InterPro" id="IPR050640">
    <property type="entry name" value="Bact_2-comp_sensor_kinase"/>
</dbReference>
<dbReference type="SUPFAM" id="SSF55874">
    <property type="entry name" value="ATPase domain of HSP90 chaperone/DNA topoisomerase II/histidine kinase"/>
    <property type="match status" value="1"/>
</dbReference>
<feature type="transmembrane region" description="Helical" evidence="2">
    <location>
        <begin position="73"/>
        <end position="90"/>
    </location>
</feature>
<gene>
    <name evidence="4" type="ORF">FPZ43_05430</name>
</gene>
<feature type="transmembrane region" description="Helical" evidence="2">
    <location>
        <begin position="6"/>
        <end position="27"/>
    </location>
</feature>
<dbReference type="InterPro" id="IPR010559">
    <property type="entry name" value="Sig_transdc_His_kin_internal"/>
</dbReference>
<dbReference type="RefSeq" id="WP_146380844.1">
    <property type="nucleotide sequence ID" value="NZ_VOEJ01000002.1"/>
</dbReference>
<keyword evidence="5" id="KW-1185">Reference proteome</keyword>
<keyword evidence="2" id="KW-0812">Transmembrane</keyword>
<feature type="region of interest" description="Disordered" evidence="1">
    <location>
        <begin position="113"/>
        <end position="166"/>
    </location>
</feature>
<dbReference type="InterPro" id="IPR036890">
    <property type="entry name" value="HATPase_C_sf"/>
</dbReference>
<dbReference type="GO" id="GO:0016020">
    <property type="term" value="C:membrane"/>
    <property type="evidence" value="ECO:0007669"/>
    <property type="project" value="InterPro"/>
</dbReference>
<feature type="compositionally biased region" description="Pro residues" evidence="1">
    <location>
        <begin position="149"/>
        <end position="166"/>
    </location>
</feature>
<keyword evidence="2" id="KW-1133">Transmembrane helix</keyword>
<evidence type="ECO:0000256" key="1">
    <source>
        <dbReference type="SAM" id="MobiDB-lite"/>
    </source>
</evidence>
<evidence type="ECO:0000313" key="4">
    <source>
        <dbReference type="EMBL" id="TWR30384.1"/>
    </source>
</evidence>
<dbReference type="OrthoDB" id="9792992at2"/>
<dbReference type="PANTHER" id="PTHR34220:SF7">
    <property type="entry name" value="SENSOR HISTIDINE KINASE YPDA"/>
    <property type="match status" value="1"/>
</dbReference>
<name>A0A563UGA3_9SPHI</name>
<dbReference type="Pfam" id="PF06580">
    <property type="entry name" value="His_kinase"/>
    <property type="match status" value="1"/>
</dbReference>
<protein>
    <recommendedName>
        <fullName evidence="3">Signal transduction histidine kinase internal region domain-containing protein</fullName>
    </recommendedName>
</protein>
<comment type="caution">
    <text evidence="4">The sequence shown here is derived from an EMBL/GenBank/DDBJ whole genome shotgun (WGS) entry which is preliminary data.</text>
</comment>
<feature type="domain" description="Signal transduction histidine kinase internal region" evidence="3">
    <location>
        <begin position="217"/>
        <end position="295"/>
    </location>
</feature>
<evidence type="ECO:0000313" key="5">
    <source>
        <dbReference type="Proteomes" id="UP000320042"/>
    </source>
</evidence>
<dbReference type="AlphaFoldDB" id="A0A563UGA3"/>
<dbReference type="PANTHER" id="PTHR34220">
    <property type="entry name" value="SENSOR HISTIDINE KINASE YPDA"/>
    <property type="match status" value="1"/>
</dbReference>
<accession>A0A563UGA3</accession>
<evidence type="ECO:0000256" key="2">
    <source>
        <dbReference type="SAM" id="Phobius"/>
    </source>
</evidence>
<dbReference type="Proteomes" id="UP000320042">
    <property type="component" value="Unassembled WGS sequence"/>
</dbReference>
<evidence type="ECO:0000259" key="3">
    <source>
        <dbReference type="Pfam" id="PF06580"/>
    </source>
</evidence>
<feature type="compositionally biased region" description="Polar residues" evidence="1">
    <location>
        <begin position="138"/>
        <end position="148"/>
    </location>
</feature>
<feature type="transmembrane region" description="Helical" evidence="2">
    <location>
        <begin position="36"/>
        <end position="58"/>
    </location>
</feature>
<sequence>MLRLKTFSVIIHIAGWLLFMALPLLFLNSRDGSTSIFVLLTSPFYWLFSITYITLFYLNALVLIPRFFLTRQYLNYALVLVILFALVFNVKPYDKLLRSRMEVFKVGMQGSNMPPDMGPMTPGQRDGGTMPPPPPPSINNKVQQSSPGNTPPNNIPWPNGMPPGPGMMPPNGRKHLDINSLFIFLMIMALSTATKTVQQWQVTEQRVLSAEADKASAELSFLKAQINPHFLFNTLNNIYTLAVTNNTNTAESIMKLSNIMRYVTDDVSANFVSLQAEIDCIENYIDLQRLRLGDKTTVTYTVNGDTGNKKIAPLLFMTFVENVFKYGVSKQHDGDIDINILVEDTHVLFTCVNPVFDRKENIERTGIGIANTRKRLEHLYPGEHVLYIDNDGKQFSVLLKLPC</sequence>
<dbReference type="GO" id="GO:0000155">
    <property type="term" value="F:phosphorelay sensor kinase activity"/>
    <property type="evidence" value="ECO:0007669"/>
    <property type="project" value="InterPro"/>
</dbReference>
<organism evidence="4 5">
    <name type="scientific">Mucilaginibacter pallidiroseus</name>
    <dbReference type="NCBI Taxonomy" id="2599295"/>
    <lineage>
        <taxon>Bacteria</taxon>
        <taxon>Pseudomonadati</taxon>
        <taxon>Bacteroidota</taxon>
        <taxon>Sphingobacteriia</taxon>
        <taxon>Sphingobacteriales</taxon>
        <taxon>Sphingobacteriaceae</taxon>
        <taxon>Mucilaginibacter</taxon>
    </lineage>
</organism>
<proteinExistence type="predicted"/>
<dbReference type="EMBL" id="VOEJ01000002">
    <property type="protein sequence ID" value="TWR30384.1"/>
    <property type="molecule type" value="Genomic_DNA"/>
</dbReference>
<keyword evidence="2" id="KW-0472">Membrane</keyword>
<reference evidence="4 5" key="1">
    <citation type="submission" date="2019-07" db="EMBL/GenBank/DDBJ databases">
        <authorList>
            <person name="Kim J."/>
        </authorList>
    </citation>
    <scope>NUCLEOTIDE SEQUENCE [LARGE SCALE GENOMIC DNA]</scope>
    <source>
        <strain evidence="5">dk17</strain>
    </source>
</reference>